<dbReference type="EMBL" id="HACG01010511">
    <property type="protein sequence ID" value="CEK57376.1"/>
    <property type="molecule type" value="Transcribed_RNA"/>
</dbReference>
<name>A0A0B6YNM6_9EUPU</name>
<sequence>AFLLTSVLCHSGEPYLGFRGHCNIDSKVKDQDFLYSNRVLYAHNKFLTILAWNPGVSSPSYP</sequence>
<feature type="non-terminal residue" evidence="1">
    <location>
        <position position="1"/>
    </location>
</feature>
<reference evidence="1" key="1">
    <citation type="submission" date="2014-12" db="EMBL/GenBank/DDBJ databases">
        <title>Insight into the proteome of Arion vulgaris.</title>
        <authorList>
            <person name="Aradska J."/>
            <person name="Bulat T."/>
            <person name="Smidak R."/>
            <person name="Sarate P."/>
            <person name="Gangsoo J."/>
            <person name="Sialana F."/>
            <person name="Bilban M."/>
            <person name="Lubec G."/>
        </authorList>
    </citation>
    <scope>NUCLEOTIDE SEQUENCE</scope>
    <source>
        <tissue evidence="1">Skin</tissue>
    </source>
</reference>
<organism evidence="1">
    <name type="scientific">Arion vulgaris</name>
    <dbReference type="NCBI Taxonomy" id="1028688"/>
    <lineage>
        <taxon>Eukaryota</taxon>
        <taxon>Metazoa</taxon>
        <taxon>Spiralia</taxon>
        <taxon>Lophotrochozoa</taxon>
        <taxon>Mollusca</taxon>
        <taxon>Gastropoda</taxon>
        <taxon>Heterobranchia</taxon>
        <taxon>Euthyneura</taxon>
        <taxon>Panpulmonata</taxon>
        <taxon>Eupulmonata</taxon>
        <taxon>Stylommatophora</taxon>
        <taxon>Helicina</taxon>
        <taxon>Arionoidea</taxon>
        <taxon>Arionidae</taxon>
        <taxon>Arion</taxon>
    </lineage>
</organism>
<gene>
    <name evidence="1" type="primary">ORF30014</name>
</gene>
<accession>A0A0B6YNM6</accession>
<protein>
    <submittedName>
        <fullName evidence="1">Uncharacterized protein</fullName>
    </submittedName>
</protein>
<evidence type="ECO:0000313" key="1">
    <source>
        <dbReference type="EMBL" id="CEK57376.1"/>
    </source>
</evidence>
<proteinExistence type="predicted"/>
<dbReference type="AlphaFoldDB" id="A0A0B6YNM6"/>